<protein>
    <submittedName>
        <fullName evidence="3">Phosphatase PAP2 family protein</fullName>
    </submittedName>
</protein>
<feature type="domain" description="Inositolphosphotransferase Aur1/Ipt1" evidence="2">
    <location>
        <begin position="84"/>
        <end position="227"/>
    </location>
</feature>
<sequence>MRVLLSARCYPDQVCLPSVATAAMWLARVKWAFYPLIDGMRHADRHFLLNALSFALIYHCTNWLAAKADVQQHVMLAAERDLPFVAWMILPYSLSLLFFAIPFWLVRTQDLPTVRRISQAFLLATCIAGLVFLWWPLRQQHVIPDGGHAFAALYALLHSVDQPFNQLPSLHVAYAGIGWWFIRPALALRWQRFALDCAALLLLASTLFTYQHHAADVLSGMLLALICLRWRVNTQQPAVALYYGLATVWLSSLAFYSGHWWLLYPALSCTLVAIAYQGRNALFLNKQNGKFHWQQWILYGPYLCSYQISWCLQRFILQPAIRPEQISPQWIIGPRLTASEARALPAGVVAMDCSAELAEQAVLMARVAAGELRYLHHPLLDIVQPTDADCDAVINALRPELASGKTIYLHCAMGFHRCRVIAARFKETG</sequence>
<keyword evidence="1" id="KW-0812">Transmembrane</keyword>
<dbReference type="GO" id="GO:0016020">
    <property type="term" value="C:membrane"/>
    <property type="evidence" value="ECO:0007669"/>
    <property type="project" value="UniProtKB-SubCell"/>
</dbReference>
<keyword evidence="4" id="KW-1185">Reference proteome</keyword>
<reference evidence="3" key="1">
    <citation type="submission" date="2021-04" db="EMBL/GenBank/DDBJ databases">
        <title>novel species isolated from subtropical streams in China.</title>
        <authorList>
            <person name="Lu H."/>
        </authorList>
    </citation>
    <scope>NUCLEOTIDE SEQUENCE</scope>
    <source>
        <strain evidence="3">LFS511W</strain>
    </source>
</reference>
<dbReference type="Gene3D" id="3.90.190.10">
    <property type="entry name" value="Protein tyrosine phosphatase superfamily"/>
    <property type="match status" value="1"/>
</dbReference>
<dbReference type="InterPro" id="IPR026841">
    <property type="entry name" value="Aur1/Ipt1"/>
</dbReference>
<comment type="caution">
    <text evidence="3">The sequence shown here is derived from an EMBL/GenBank/DDBJ whole genome shotgun (WGS) entry which is preliminary data.</text>
</comment>
<accession>A0A941DP59</accession>
<dbReference type="InterPro" id="IPR029021">
    <property type="entry name" value="Prot-tyrosine_phosphatase-like"/>
</dbReference>
<gene>
    <name evidence="3" type="ORF">KDM89_05310</name>
</gene>
<feature type="transmembrane region" description="Helical" evidence="1">
    <location>
        <begin position="117"/>
        <end position="137"/>
    </location>
</feature>
<name>A0A941DP59_9BURK</name>
<dbReference type="Pfam" id="PF14378">
    <property type="entry name" value="PAP2_3"/>
    <property type="match status" value="1"/>
</dbReference>
<dbReference type="AlphaFoldDB" id="A0A941DP59"/>
<dbReference type="PANTHER" id="PTHR47216">
    <property type="match status" value="1"/>
</dbReference>
<feature type="transmembrane region" description="Helical" evidence="1">
    <location>
        <begin position="47"/>
        <end position="65"/>
    </location>
</feature>
<proteinExistence type="predicted"/>
<evidence type="ECO:0000259" key="2">
    <source>
        <dbReference type="Pfam" id="PF14378"/>
    </source>
</evidence>
<dbReference type="Proteomes" id="UP000680067">
    <property type="component" value="Unassembled WGS sequence"/>
</dbReference>
<evidence type="ECO:0000256" key="1">
    <source>
        <dbReference type="SAM" id="Phobius"/>
    </source>
</evidence>
<dbReference type="SUPFAM" id="SSF52799">
    <property type="entry name" value="(Phosphotyrosine protein) phosphatases II"/>
    <property type="match status" value="1"/>
</dbReference>
<dbReference type="PANTHER" id="PTHR47216:SF4">
    <property type="entry name" value="OS01G0859400 PROTEIN"/>
    <property type="match status" value="1"/>
</dbReference>
<keyword evidence="1" id="KW-1133">Transmembrane helix</keyword>
<keyword evidence="1" id="KW-0472">Membrane</keyword>
<feature type="transmembrane region" description="Helical" evidence="1">
    <location>
        <begin position="85"/>
        <end position="105"/>
    </location>
</feature>
<dbReference type="RefSeq" id="WP_212686881.1">
    <property type="nucleotide sequence ID" value="NZ_JAGSPN010000002.1"/>
</dbReference>
<feature type="transmembrane region" description="Helical" evidence="1">
    <location>
        <begin position="239"/>
        <end position="256"/>
    </location>
</feature>
<dbReference type="EMBL" id="JAGSPN010000002">
    <property type="protein sequence ID" value="MBR7781546.1"/>
    <property type="molecule type" value="Genomic_DNA"/>
</dbReference>
<organism evidence="3 4">
    <name type="scientific">Undibacterium luofuense</name>
    <dbReference type="NCBI Taxonomy" id="2828733"/>
    <lineage>
        <taxon>Bacteria</taxon>
        <taxon>Pseudomonadati</taxon>
        <taxon>Pseudomonadota</taxon>
        <taxon>Betaproteobacteria</taxon>
        <taxon>Burkholderiales</taxon>
        <taxon>Oxalobacteraceae</taxon>
        <taxon>Undibacterium</taxon>
    </lineage>
</organism>
<feature type="transmembrane region" description="Helical" evidence="1">
    <location>
        <begin position="217"/>
        <end position="232"/>
    </location>
</feature>
<evidence type="ECO:0000313" key="3">
    <source>
        <dbReference type="EMBL" id="MBR7781546.1"/>
    </source>
</evidence>
<evidence type="ECO:0000313" key="4">
    <source>
        <dbReference type="Proteomes" id="UP000680067"/>
    </source>
</evidence>